<feature type="chain" id="PRO_5021017124" evidence="10">
    <location>
        <begin position="23"/>
        <end position="246"/>
    </location>
</feature>
<gene>
    <name evidence="12" type="ORF">B1806_10450</name>
</gene>
<dbReference type="Pfam" id="PF02167">
    <property type="entry name" value="Cytochrom_C1"/>
    <property type="match status" value="1"/>
</dbReference>
<feature type="binding site" description="covalent" evidence="8">
    <location>
        <position position="53"/>
    </location>
    <ligand>
        <name>heme c</name>
        <dbReference type="ChEBI" id="CHEBI:61717"/>
    </ligand>
</feature>
<name>A0A4S3KLX7_9GAMM</name>
<proteinExistence type="predicted"/>
<dbReference type="GO" id="GO:0016020">
    <property type="term" value="C:membrane"/>
    <property type="evidence" value="ECO:0007669"/>
    <property type="project" value="UniProtKB-SubCell"/>
</dbReference>
<keyword evidence="10" id="KW-0732">Signal</keyword>
<organism evidence="12 13">
    <name type="scientific">Metallibacterium scheffleri</name>
    <dbReference type="NCBI Taxonomy" id="993689"/>
    <lineage>
        <taxon>Bacteria</taxon>
        <taxon>Pseudomonadati</taxon>
        <taxon>Pseudomonadota</taxon>
        <taxon>Gammaproteobacteria</taxon>
        <taxon>Lysobacterales</taxon>
        <taxon>Rhodanobacteraceae</taxon>
        <taxon>Metallibacterium</taxon>
    </lineage>
</organism>
<keyword evidence="4 8" id="KW-0479">Metal-binding</keyword>
<dbReference type="InterPro" id="IPR036909">
    <property type="entry name" value="Cyt_c-like_dom_sf"/>
</dbReference>
<evidence type="ECO:0000256" key="1">
    <source>
        <dbReference type="ARBA" id="ARBA00004370"/>
    </source>
</evidence>
<dbReference type="Gene3D" id="1.10.760.10">
    <property type="entry name" value="Cytochrome c-like domain"/>
    <property type="match status" value="1"/>
</dbReference>
<evidence type="ECO:0000256" key="8">
    <source>
        <dbReference type="PIRSR" id="PIRSR602326-1"/>
    </source>
</evidence>
<reference evidence="12 13" key="1">
    <citation type="submission" date="2017-02" db="EMBL/GenBank/DDBJ databases">
        <title>Whole genome sequencing of Metallibacterium scheffleri DSM 24874 (T).</title>
        <authorList>
            <person name="Kumar S."/>
            <person name="Patil P."/>
            <person name="Patil P.B."/>
        </authorList>
    </citation>
    <scope>NUCLEOTIDE SEQUENCE [LARGE SCALE GENOMIC DNA]</scope>
    <source>
        <strain evidence="12 13">DSM 24874</strain>
    </source>
</reference>
<evidence type="ECO:0000256" key="4">
    <source>
        <dbReference type="ARBA" id="ARBA00022723"/>
    </source>
</evidence>
<dbReference type="GO" id="GO:0020037">
    <property type="term" value="F:heme binding"/>
    <property type="evidence" value="ECO:0007669"/>
    <property type="project" value="InterPro"/>
</dbReference>
<evidence type="ECO:0000256" key="5">
    <source>
        <dbReference type="ARBA" id="ARBA00022989"/>
    </source>
</evidence>
<evidence type="ECO:0000259" key="11">
    <source>
        <dbReference type="PROSITE" id="PS51007"/>
    </source>
</evidence>
<dbReference type="EMBL" id="MWQO01000036">
    <property type="protein sequence ID" value="THD09740.1"/>
    <property type="molecule type" value="Genomic_DNA"/>
</dbReference>
<keyword evidence="3 9" id="KW-0812">Transmembrane</keyword>
<dbReference type="InterPro" id="IPR002326">
    <property type="entry name" value="Cyt_c1"/>
</dbReference>
<dbReference type="STRING" id="993689.GCA_002077135_01326"/>
<dbReference type="PROSITE" id="PS51007">
    <property type="entry name" value="CYTC"/>
    <property type="match status" value="1"/>
</dbReference>
<dbReference type="InterPro" id="IPR009056">
    <property type="entry name" value="Cyt_c-like_dom"/>
</dbReference>
<evidence type="ECO:0000256" key="10">
    <source>
        <dbReference type="SAM" id="SignalP"/>
    </source>
</evidence>
<dbReference type="OrthoDB" id="9798864at2"/>
<dbReference type="PANTHER" id="PTHR10266:SF3">
    <property type="entry name" value="CYTOCHROME C1, HEME PROTEIN, MITOCHONDRIAL"/>
    <property type="match status" value="1"/>
</dbReference>
<feature type="signal peptide" evidence="10">
    <location>
        <begin position="1"/>
        <end position="22"/>
    </location>
</feature>
<feature type="binding site" description="covalent" evidence="8">
    <location>
        <position position="56"/>
    </location>
    <ligand>
        <name>heme c</name>
        <dbReference type="ChEBI" id="CHEBI:61717"/>
    </ligand>
</feature>
<evidence type="ECO:0000313" key="13">
    <source>
        <dbReference type="Proteomes" id="UP000307749"/>
    </source>
</evidence>
<keyword evidence="2 8" id="KW-0349">Heme</keyword>
<dbReference type="PRINTS" id="PR00603">
    <property type="entry name" value="CYTOCHROMEC1"/>
</dbReference>
<keyword evidence="6 8" id="KW-0408">Iron</keyword>
<feature type="transmembrane region" description="Helical" evidence="9">
    <location>
        <begin position="219"/>
        <end position="237"/>
    </location>
</feature>
<evidence type="ECO:0000256" key="9">
    <source>
        <dbReference type="SAM" id="Phobius"/>
    </source>
</evidence>
<dbReference type="PANTHER" id="PTHR10266">
    <property type="entry name" value="CYTOCHROME C1"/>
    <property type="match status" value="1"/>
</dbReference>
<sequence length="246" mass="27765">MNKRMFPGLLLALALVSGPVLAQEATPALYEAHVNVHDMASVQRGARIFFNYCAGCHSLQYMRYSRISHDLGLSEQEVMTNFDFNGVKFGDHAISSMPAADAAKWFGKAPPDLSLEVRAKGADWVYSYLKSFYLDPTRPVGWNNTVFANASMPNPLWELQGVQTAVYAPSKPGEDARVEKLDLSQPGMETPEQFDRTARDVTTFLTYVAEPNVYERERVGLWVLLYLVAFSLLAVFLKREYWKDIH</sequence>
<dbReference type="GO" id="GO:0046872">
    <property type="term" value="F:metal ion binding"/>
    <property type="evidence" value="ECO:0007669"/>
    <property type="project" value="UniProtKB-KW"/>
</dbReference>
<accession>A0A4S3KLX7</accession>
<keyword evidence="7 9" id="KW-0472">Membrane</keyword>
<dbReference type="RefSeq" id="WP_081126623.1">
    <property type="nucleotide sequence ID" value="NZ_DAHXOC010000009.1"/>
</dbReference>
<comment type="caution">
    <text evidence="12">The sequence shown here is derived from an EMBL/GenBank/DDBJ whole genome shotgun (WGS) entry which is preliminary data.</text>
</comment>
<dbReference type="AlphaFoldDB" id="A0A4S3KLX7"/>
<dbReference type="Proteomes" id="UP000307749">
    <property type="component" value="Unassembled WGS sequence"/>
</dbReference>
<evidence type="ECO:0000256" key="2">
    <source>
        <dbReference type="ARBA" id="ARBA00022617"/>
    </source>
</evidence>
<dbReference type="SUPFAM" id="SSF46626">
    <property type="entry name" value="Cytochrome c"/>
    <property type="match status" value="1"/>
</dbReference>
<keyword evidence="13" id="KW-1185">Reference proteome</keyword>
<evidence type="ECO:0000313" key="12">
    <source>
        <dbReference type="EMBL" id="THD09740.1"/>
    </source>
</evidence>
<evidence type="ECO:0000256" key="3">
    <source>
        <dbReference type="ARBA" id="ARBA00022692"/>
    </source>
</evidence>
<comment type="subcellular location">
    <subcellularLocation>
        <location evidence="1">Membrane</location>
    </subcellularLocation>
</comment>
<evidence type="ECO:0000256" key="6">
    <source>
        <dbReference type="ARBA" id="ARBA00023004"/>
    </source>
</evidence>
<evidence type="ECO:0000256" key="7">
    <source>
        <dbReference type="ARBA" id="ARBA00023136"/>
    </source>
</evidence>
<dbReference type="GO" id="GO:0009055">
    <property type="term" value="F:electron transfer activity"/>
    <property type="evidence" value="ECO:0007669"/>
    <property type="project" value="InterPro"/>
</dbReference>
<feature type="binding site" description="covalent" evidence="8">
    <location>
        <position position="57"/>
    </location>
    <ligand>
        <name>heme c</name>
        <dbReference type="ChEBI" id="CHEBI:61717"/>
    </ligand>
</feature>
<feature type="domain" description="Cytochrome c" evidence="11">
    <location>
        <begin position="40"/>
        <end position="212"/>
    </location>
</feature>
<comment type="cofactor">
    <cofactor evidence="8">
        <name>heme c</name>
        <dbReference type="ChEBI" id="CHEBI:61717"/>
    </cofactor>
    <text evidence="8">Binds 1 heme c group covalently per subunit.</text>
</comment>
<keyword evidence="5 9" id="KW-1133">Transmembrane helix</keyword>
<protein>
    <submittedName>
        <fullName evidence="12">Cytochrome c1</fullName>
    </submittedName>
</protein>